<dbReference type="Proteomes" id="UP000821865">
    <property type="component" value="Chromosome 2"/>
</dbReference>
<name>A0ACB8DFE7_DERSI</name>
<organism evidence="1 2">
    <name type="scientific">Dermacentor silvarum</name>
    <name type="common">Tick</name>
    <dbReference type="NCBI Taxonomy" id="543639"/>
    <lineage>
        <taxon>Eukaryota</taxon>
        <taxon>Metazoa</taxon>
        <taxon>Ecdysozoa</taxon>
        <taxon>Arthropoda</taxon>
        <taxon>Chelicerata</taxon>
        <taxon>Arachnida</taxon>
        <taxon>Acari</taxon>
        <taxon>Parasitiformes</taxon>
        <taxon>Ixodida</taxon>
        <taxon>Ixodoidea</taxon>
        <taxon>Ixodidae</taxon>
        <taxon>Rhipicephalinae</taxon>
        <taxon>Dermacentor</taxon>
    </lineage>
</organism>
<keyword evidence="2" id="KW-1185">Reference proteome</keyword>
<evidence type="ECO:0000313" key="2">
    <source>
        <dbReference type="Proteomes" id="UP000821865"/>
    </source>
</evidence>
<evidence type="ECO:0000313" key="1">
    <source>
        <dbReference type="EMBL" id="KAH7966616.1"/>
    </source>
</evidence>
<gene>
    <name evidence="1" type="ORF">HPB49_018030</name>
</gene>
<proteinExistence type="predicted"/>
<protein>
    <submittedName>
        <fullName evidence="1">Uncharacterized protein</fullName>
    </submittedName>
</protein>
<dbReference type="EMBL" id="CM023471">
    <property type="protein sequence ID" value="KAH7966616.1"/>
    <property type="molecule type" value="Genomic_DNA"/>
</dbReference>
<comment type="caution">
    <text evidence="1">The sequence shown here is derived from an EMBL/GenBank/DDBJ whole genome shotgun (WGS) entry which is preliminary data.</text>
</comment>
<reference evidence="1" key="1">
    <citation type="submission" date="2020-05" db="EMBL/GenBank/DDBJ databases">
        <title>Large-scale comparative analyses of tick genomes elucidate their genetic diversity and vector capacities.</title>
        <authorList>
            <person name="Jia N."/>
            <person name="Wang J."/>
            <person name="Shi W."/>
            <person name="Du L."/>
            <person name="Sun Y."/>
            <person name="Zhan W."/>
            <person name="Jiang J."/>
            <person name="Wang Q."/>
            <person name="Zhang B."/>
            <person name="Ji P."/>
            <person name="Sakyi L.B."/>
            <person name="Cui X."/>
            <person name="Yuan T."/>
            <person name="Jiang B."/>
            <person name="Yang W."/>
            <person name="Lam T.T.-Y."/>
            <person name="Chang Q."/>
            <person name="Ding S."/>
            <person name="Wang X."/>
            <person name="Zhu J."/>
            <person name="Ruan X."/>
            <person name="Zhao L."/>
            <person name="Wei J."/>
            <person name="Que T."/>
            <person name="Du C."/>
            <person name="Cheng J."/>
            <person name="Dai P."/>
            <person name="Han X."/>
            <person name="Huang E."/>
            <person name="Gao Y."/>
            <person name="Liu J."/>
            <person name="Shao H."/>
            <person name="Ye R."/>
            <person name="Li L."/>
            <person name="Wei W."/>
            <person name="Wang X."/>
            <person name="Wang C."/>
            <person name="Yang T."/>
            <person name="Huo Q."/>
            <person name="Li W."/>
            <person name="Guo W."/>
            <person name="Chen H."/>
            <person name="Zhou L."/>
            <person name="Ni X."/>
            <person name="Tian J."/>
            <person name="Zhou Y."/>
            <person name="Sheng Y."/>
            <person name="Liu T."/>
            <person name="Pan Y."/>
            <person name="Xia L."/>
            <person name="Li J."/>
            <person name="Zhao F."/>
            <person name="Cao W."/>
        </authorList>
    </citation>
    <scope>NUCLEOTIDE SEQUENCE</scope>
    <source>
        <strain evidence="1">Dsil-2018</strain>
    </source>
</reference>
<sequence length="235" mass="26935">MPNKCCVPRCHGNYTAECKAHVFRFPRYDELLMKWIRAIPRQDFCPTRNSRVCEAHFSPEDILRETSYLDDASGQTGMASLPYPRLRKNAVSSRFPDCPTYLSTESATRDSPDTNRIRLAALAMQRALAESAETFRQDEEADKIVRTEDIVAHITLIKSTFWYTIPSNERIILLHIVEHEAPSIKYSATIKVDLVLTFHFMKCLTTKLGSILFVPPVAKSKRELSRWRPEMGQPA</sequence>
<accession>A0ACB8DFE7</accession>